<sequence length="84" mass="9226">MNDDHCLNQLKDLGILINDAMINEQSCLYEKNSGGVNLLIGADYEGKLSKGNVKDLSGGLIAVRTLLGWPVMGKSDKKKRQIHK</sequence>
<organism evidence="1 2">
    <name type="scientific">Nephila pilipes</name>
    <name type="common">Giant wood spider</name>
    <name type="synonym">Nephila maculata</name>
    <dbReference type="NCBI Taxonomy" id="299642"/>
    <lineage>
        <taxon>Eukaryota</taxon>
        <taxon>Metazoa</taxon>
        <taxon>Ecdysozoa</taxon>
        <taxon>Arthropoda</taxon>
        <taxon>Chelicerata</taxon>
        <taxon>Arachnida</taxon>
        <taxon>Araneae</taxon>
        <taxon>Araneomorphae</taxon>
        <taxon>Entelegynae</taxon>
        <taxon>Araneoidea</taxon>
        <taxon>Nephilidae</taxon>
        <taxon>Nephila</taxon>
    </lineage>
</organism>
<accession>A0A8X6MF12</accession>
<dbReference type="Proteomes" id="UP000887013">
    <property type="component" value="Unassembled WGS sequence"/>
</dbReference>
<reference evidence="1" key="1">
    <citation type="submission" date="2020-08" db="EMBL/GenBank/DDBJ databases">
        <title>Multicomponent nature underlies the extraordinary mechanical properties of spider dragline silk.</title>
        <authorList>
            <person name="Kono N."/>
            <person name="Nakamura H."/>
            <person name="Mori M."/>
            <person name="Yoshida Y."/>
            <person name="Ohtoshi R."/>
            <person name="Malay A.D."/>
            <person name="Moran D.A.P."/>
            <person name="Tomita M."/>
            <person name="Numata K."/>
            <person name="Arakawa K."/>
        </authorList>
    </citation>
    <scope>NUCLEOTIDE SEQUENCE</scope>
</reference>
<dbReference type="EMBL" id="BMAW01091530">
    <property type="protein sequence ID" value="GFS50299.1"/>
    <property type="molecule type" value="Genomic_DNA"/>
</dbReference>
<gene>
    <name evidence="1" type="primary">AVEN_224598_1</name>
    <name evidence="1" type="ORF">NPIL_698491</name>
</gene>
<protein>
    <submittedName>
        <fullName evidence="1">Uncharacterized protein</fullName>
    </submittedName>
</protein>
<comment type="caution">
    <text evidence="1">The sequence shown here is derived from an EMBL/GenBank/DDBJ whole genome shotgun (WGS) entry which is preliminary data.</text>
</comment>
<proteinExistence type="predicted"/>
<keyword evidence="2" id="KW-1185">Reference proteome</keyword>
<dbReference type="AlphaFoldDB" id="A0A8X6MF12"/>
<evidence type="ECO:0000313" key="1">
    <source>
        <dbReference type="EMBL" id="GFS50299.1"/>
    </source>
</evidence>
<name>A0A8X6MF12_NEPPI</name>
<evidence type="ECO:0000313" key="2">
    <source>
        <dbReference type="Proteomes" id="UP000887013"/>
    </source>
</evidence>
<dbReference type="OrthoDB" id="6434979at2759"/>